<dbReference type="InterPro" id="IPR038920">
    <property type="entry name" value="At3g05675-like"/>
</dbReference>
<feature type="transmembrane region" description="Helical" evidence="1">
    <location>
        <begin position="41"/>
        <end position="60"/>
    </location>
</feature>
<dbReference type="Proteomes" id="UP001177140">
    <property type="component" value="Unassembled WGS sequence"/>
</dbReference>
<organism evidence="2 3">
    <name type="scientific">Papaver nudicaule</name>
    <name type="common">Iceland poppy</name>
    <dbReference type="NCBI Taxonomy" id="74823"/>
    <lineage>
        <taxon>Eukaryota</taxon>
        <taxon>Viridiplantae</taxon>
        <taxon>Streptophyta</taxon>
        <taxon>Embryophyta</taxon>
        <taxon>Tracheophyta</taxon>
        <taxon>Spermatophyta</taxon>
        <taxon>Magnoliopsida</taxon>
        <taxon>Ranunculales</taxon>
        <taxon>Papaveraceae</taxon>
        <taxon>Papaveroideae</taxon>
        <taxon>Papaver</taxon>
    </lineage>
</organism>
<accession>A0AA41SCY2</accession>
<sequence>MKTQTQTTMTSFLVSKIISSSSKLLSTHTHKQKFLQILHQILRITLYWILFFLRLLPSLYPNPKTPSRPFPFDDFSVKREKDINQEAAVNGDSTSVCRALTQILSIMNEIPVSSRKYELVRSLAETLIDDNLKVGSDVLRDINCTVLSSAFAKTLQQLESAVLEEVKEGPSEYRLDRVMHTIRSYSGRAWALLGEKAGVPRRDAWTAEKFAAELLWLAKKMSTCGNADVSVSSWGSASRLAWLSLSAEPRVQGSLVKISAFLIKEARKIGQTYEMKRDQKDDNGDVAKITKKHDEDREKKMKLLMSWLPFLCRASNGTDAPVLSTSDRVEVERAIEDLIGMFKKDQQEKVLSLWLHHFTSCHLSDWPNLLSCYNSWLDASRKLLAI</sequence>
<dbReference type="EMBL" id="JAJJMA010136752">
    <property type="protein sequence ID" value="MCL7033629.1"/>
    <property type="molecule type" value="Genomic_DNA"/>
</dbReference>
<evidence type="ECO:0008006" key="4">
    <source>
        <dbReference type="Google" id="ProtNLM"/>
    </source>
</evidence>
<dbReference type="PANTHER" id="PTHR31060">
    <property type="entry name" value="OSJNBA0011J08.25 PROTEIN-RELATED"/>
    <property type="match status" value="1"/>
</dbReference>
<keyword evidence="1" id="KW-1133">Transmembrane helix</keyword>
<evidence type="ECO:0000313" key="2">
    <source>
        <dbReference type="EMBL" id="MCL7033629.1"/>
    </source>
</evidence>
<evidence type="ECO:0000256" key="1">
    <source>
        <dbReference type="SAM" id="Phobius"/>
    </source>
</evidence>
<name>A0AA41SCY2_PAPNU</name>
<dbReference type="PANTHER" id="PTHR31060:SF4">
    <property type="entry name" value="1,8-CINEOLE SYNTHASE"/>
    <property type="match status" value="1"/>
</dbReference>
<evidence type="ECO:0000313" key="3">
    <source>
        <dbReference type="Proteomes" id="UP001177140"/>
    </source>
</evidence>
<comment type="caution">
    <text evidence="2">The sequence shown here is derived from an EMBL/GenBank/DDBJ whole genome shotgun (WGS) entry which is preliminary data.</text>
</comment>
<protein>
    <recommendedName>
        <fullName evidence="4">1,8-cineole synthase</fullName>
    </recommendedName>
</protein>
<gene>
    <name evidence="2" type="ORF">MKW94_022536</name>
</gene>
<keyword evidence="1" id="KW-0472">Membrane</keyword>
<keyword evidence="3" id="KW-1185">Reference proteome</keyword>
<proteinExistence type="predicted"/>
<reference evidence="2" key="1">
    <citation type="submission" date="2022-03" db="EMBL/GenBank/DDBJ databases">
        <title>A functionally conserved STORR gene fusion in Papaver species that diverged 16.8 million years ago.</title>
        <authorList>
            <person name="Catania T."/>
        </authorList>
    </citation>
    <scope>NUCLEOTIDE SEQUENCE</scope>
    <source>
        <strain evidence="2">S-191538</strain>
    </source>
</reference>
<keyword evidence="1" id="KW-0812">Transmembrane</keyword>
<dbReference type="AlphaFoldDB" id="A0AA41SCY2"/>